<evidence type="ECO:0000256" key="7">
    <source>
        <dbReference type="ARBA" id="ARBA00023002"/>
    </source>
</evidence>
<dbReference type="GO" id="GO:0016020">
    <property type="term" value="C:membrane"/>
    <property type="evidence" value="ECO:0007669"/>
    <property type="project" value="UniProtKB-SubCell"/>
</dbReference>
<keyword evidence="15" id="KW-1185">Reference proteome</keyword>
<keyword evidence="9" id="KW-0443">Lipid metabolism</keyword>
<evidence type="ECO:0000256" key="9">
    <source>
        <dbReference type="ARBA" id="ARBA00023098"/>
    </source>
</evidence>
<keyword evidence="5" id="KW-0276">Fatty acid metabolism</keyword>
<evidence type="ECO:0000256" key="8">
    <source>
        <dbReference type="ARBA" id="ARBA00023004"/>
    </source>
</evidence>
<protein>
    <submittedName>
        <fullName evidence="14">Stearoyl-CoA desaturase (Delta-9 desaturase)</fullName>
    </submittedName>
</protein>
<proteinExistence type="inferred from homology"/>
<accession>A0A240E3Q5</accession>
<keyword evidence="4 12" id="KW-0812">Transmembrane</keyword>
<evidence type="ECO:0000256" key="3">
    <source>
        <dbReference type="ARBA" id="ARBA00022516"/>
    </source>
</evidence>
<gene>
    <name evidence="14" type="ORF">SAMN05421731_101440</name>
</gene>
<evidence type="ECO:0000256" key="10">
    <source>
        <dbReference type="ARBA" id="ARBA00023136"/>
    </source>
</evidence>
<dbReference type="PANTHER" id="PTHR11351:SF31">
    <property type="entry name" value="DESATURASE 1, ISOFORM A-RELATED"/>
    <property type="match status" value="1"/>
</dbReference>
<sequence length="422" mass="49232">MMIVQIKAWLTILNSFFLFVLAFCLVYMEQPKLMSAESQTKAPINWPGAIVLLGTPIAALILIPWYAYHHDFTLGAWLSFILLLAFSSLSITAGYHRLWSHRAYEASLPVKLILMIGGTFAIQNSILFWASGHRVHHRHVDDIELDPYSAKKGFWYSHIGWMLRDYPNGTPDYKNVPDLLNDKLVMFQHKYYIPLVLLTSLGIPGLIGWAIGDIWGVMLLGGLLRLIVSHHVTFFINSLCHMFGKRPYTDENTARDNFWLAIFTWGEGYHNYHHIFQYDYRNGVKWWQYDPTKWLIWSLSTMGLTKNLRRIPSFNIKRAELAMKFKYAEKNLAIFGHDVDEDIVQIKNKIALEYDAFTHTLNEWAQLKEQELQAKKASVAEKIHQMDVKLKHEFHAVEKSLIEQSERMELMLRSLKKEMKRV</sequence>
<dbReference type="Proteomes" id="UP000219042">
    <property type="component" value="Unassembled WGS sequence"/>
</dbReference>
<dbReference type="PANTHER" id="PTHR11351">
    <property type="entry name" value="ACYL-COA DESATURASE"/>
    <property type="match status" value="1"/>
</dbReference>
<feature type="transmembrane region" description="Helical" evidence="12">
    <location>
        <begin position="49"/>
        <end position="68"/>
    </location>
</feature>
<keyword evidence="11" id="KW-0275">Fatty acid biosynthesis</keyword>
<evidence type="ECO:0000256" key="11">
    <source>
        <dbReference type="ARBA" id="ARBA00023160"/>
    </source>
</evidence>
<dbReference type="GO" id="GO:0016717">
    <property type="term" value="F:oxidoreductase activity, acting on paired donors, with oxidation of a pair of donors resulting in the reduction of molecular oxygen to two molecules of water"/>
    <property type="evidence" value="ECO:0007669"/>
    <property type="project" value="InterPro"/>
</dbReference>
<feature type="transmembrane region" description="Helical" evidence="12">
    <location>
        <begin position="217"/>
        <end position="236"/>
    </location>
</feature>
<evidence type="ECO:0000256" key="6">
    <source>
        <dbReference type="ARBA" id="ARBA00022989"/>
    </source>
</evidence>
<keyword evidence="6 12" id="KW-1133">Transmembrane helix</keyword>
<comment type="subcellular location">
    <subcellularLocation>
        <location evidence="1">Membrane</location>
        <topology evidence="1">Multi-pass membrane protein</topology>
    </subcellularLocation>
</comment>
<keyword evidence="7" id="KW-0560">Oxidoreductase</keyword>
<keyword evidence="8" id="KW-0408">Iron</keyword>
<dbReference type="GO" id="GO:0006633">
    <property type="term" value="P:fatty acid biosynthetic process"/>
    <property type="evidence" value="ECO:0007669"/>
    <property type="project" value="UniProtKB-KW"/>
</dbReference>
<comment type="similarity">
    <text evidence="2">Belongs to the fatty acid desaturase type 2 family.</text>
</comment>
<dbReference type="CDD" id="cd03505">
    <property type="entry name" value="Delta9-FADS-like"/>
    <property type="match status" value="1"/>
</dbReference>
<dbReference type="Pfam" id="PF00487">
    <property type="entry name" value="FA_desaturase"/>
    <property type="match status" value="1"/>
</dbReference>
<evidence type="ECO:0000256" key="5">
    <source>
        <dbReference type="ARBA" id="ARBA00022832"/>
    </source>
</evidence>
<dbReference type="EMBL" id="OANT01000001">
    <property type="protein sequence ID" value="SNX43404.1"/>
    <property type="molecule type" value="Genomic_DNA"/>
</dbReference>
<evidence type="ECO:0000313" key="14">
    <source>
        <dbReference type="EMBL" id="SNX43404.1"/>
    </source>
</evidence>
<dbReference type="AlphaFoldDB" id="A0A240E3Q5"/>
<evidence type="ECO:0000256" key="2">
    <source>
        <dbReference type="ARBA" id="ARBA00008749"/>
    </source>
</evidence>
<keyword evidence="3" id="KW-0444">Lipid biosynthesis</keyword>
<reference evidence="15" key="1">
    <citation type="submission" date="2016-09" db="EMBL/GenBank/DDBJ databases">
        <authorList>
            <person name="Varghese N."/>
            <person name="Submissions S."/>
        </authorList>
    </citation>
    <scope>NUCLEOTIDE SEQUENCE [LARGE SCALE GENOMIC DNA]</scope>
    <source>
        <strain evidence="15">ANC 4466</strain>
    </source>
</reference>
<keyword evidence="10 12" id="KW-0472">Membrane</keyword>
<dbReference type="PRINTS" id="PR00075">
    <property type="entry name" value="FACDDSATRASE"/>
</dbReference>
<feature type="domain" description="Fatty acid desaturase" evidence="13">
    <location>
        <begin position="76"/>
        <end position="297"/>
    </location>
</feature>
<dbReference type="InterPro" id="IPR015876">
    <property type="entry name" value="Acyl-CoA_DS"/>
</dbReference>
<feature type="transmembrane region" description="Helical" evidence="12">
    <location>
        <begin position="191"/>
        <end position="211"/>
    </location>
</feature>
<evidence type="ECO:0000313" key="15">
    <source>
        <dbReference type="Proteomes" id="UP000219042"/>
    </source>
</evidence>
<name>A0A240E3Q5_9GAMM</name>
<dbReference type="InterPro" id="IPR005804">
    <property type="entry name" value="FA_desaturase_dom"/>
</dbReference>
<evidence type="ECO:0000256" key="1">
    <source>
        <dbReference type="ARBA" id="ARBA00004141"/>
    </source>
</evidence>
<feature type="transmembrane region" description="Helical" evidence="12">
    <location>
        <begin position="74"/>
        <end position="95"/>
    </location>
</feature>
<evidence type="ECO:0000259" key="13">
    <source>
        <dbReference type="Pfam" id="PF00487"/>
    </source>
</evidence>
<evidence type="ECO:0000256" key="12">
    <source>
        <dbReference type="SAM" id="Phobius"/>
    </source>
</evidence>
<organism evidence="14 15">
    <name type="scientific">Acinetobacter puyangensis</name>
    <dbReference type="NCBI Taxonomy" id="1096779"/>
    <lineage>
        <taxon>Bacteria</taxon>
        <taxon>Pseudomonadati</taxon>
        <taxon>Pseudomonadota</taxon>
        <taxon>Gammaproteobacteria</taxon>
        <taxon>Moraxellales</taxon>
        <taxon>Moraxellaceae</taxon>
        <taxon>Acinetobacter</taxon>
    </lineage>
</organism>
<evidence type="ECO:0000256" key="4">
    <source>
        <dbReference type="ARBA" id="ARBA00022692"/>
    </source>
</evidence>
<feature type="transmembrane region" description="Helical" evidence="12">
    <location>
        <begin position="6"/>
        <end position="28"/>
    </location>
</feature>